<sequence>MNPRITEVTPHTDHSLTLTFANGEIRRFDLAPYLRYPCFEPLKQTAFFLLARCDHGTVAWPQNIDFDPDTLYLESKLIGQAEAA</sequence>
<dbReference type="InterPro" id="IPR018841">
    <property type="entry name" value="DUF2442"/>
</dbReference>
<dbReference type="Pfam" id="PF10387">
    <property type="entry name" value="DUF2442"/>
    <property type="match status" value="1"/>
</dbReference>
<proteinExistence type="predicted"/>
<dbReference type="AlphaFoldDB" id="A0A935TAV5"/>
<dbReference type="EMBL" id="JADJOT010000008">
    <property type="protein sequence ID" value="MBK7954078.1"/>
    <property type="molecule type" value="Genomic_DNA"/>
</dbReference>
<evidence type="ECO:0000313" key="1">
    <source>
        <dbReference type="EMBL" id="MBK7954078.1"/>
    </source>
</evidence>
<name>A0A935TAV5_9PROT</name>
<dbReference type="Proteomes" id="UP000706151">
    <property type="component" value="Unassembled WGS sequence"/>
</dbReference>
<reference evidence="1 2" key="1">
    <citation type="submission" date="2020-10" db="EMBL/GenBank/DDBJ databases">
        <title>Connecting structure to function with the recovery of over 1000 high-quality activated sludge metagenome-assembled genomes encoding full-length rRNA genes using long-read sequencing.</title>
        <authorList>
            <person name="Singleton C.M."/>
            <person name="Petriglieri F."/>
            <person name="Kristensen J.M."/>
            <person name="Kirkegaard R.H."/>
            <person name="Michaelsen T.Y."/>
            <person name="Andersen M.H."/>
            <person name="Karst S.M."/>
            <person name="Dueholm M.S."/>
            <person name="Nielsen P.H."/>
            <person name="Albertsen M."/>
        </authorList>
    </citation>
    <scope>NUCLEOTIDE SEQUENCE [LARGE SCALE GENOMIC DNA]</scope>
    <source>
        <strain evidence="1">Fred_18-Q3-R57-64_BAT3C.720</strain>
    </source>
</reference>
<dbReference type="InterPro" id="IPR036782">
    <property type="entry name" value="NE0471-like_N"/>
</dbReference>
<comment type="caution">
    <text evidence="1">The sequence shown here is derived from an EMBL/GenBank/DDBJ whole genome shotgun (WGS) entry which is preliminary data.</text>
</comment>
<dbReference type="SUPFAM" id="SSF143880">
    <property type="entry name" value="NE0471 N-terminal domain-like"/>
    <property type="match status" value="1"/>
</dbReference>
<protein>
    <submittedName>
        <fullName evidence="1">DUF2442 domain-containing protein</fullName>
    </submittedName>
</protein>
<organism evidence="1 2">
    <name type="scientific">Candidatus Accumulibacter affinis</name>
    <dbReference type="NCBI Taxonomy" id="2954384"/>
    <lineage>
        <taxon>Bacteria</taxon>
        <taxon>Pseudomonadati</taxon>
        <taxon>Pseudomonadota</taxon>
        <taxon>Betaproteobacteria</taxon>
        <taxon>Candidatus Accumulibacter</taxon>
    </lineage>
</organism>
<evidence type="ECO:0000313" key="2">
    <source>
        <dbReference type="Proteomes" id="UP000706151"/>
    </source>
</evidence>
<dbReference type="Gene3D" id="3.30.2020.10">
    <property type="entry name" value="NE0471-like N-terminal domain"/>
    <property type="match status" value="1"/>
</dbReference>
<gene>
    <name evidence="1" type="ORF">IPK02_09040</name>
</gene>
<accession>A0A935TAV5</accession>